<feature type="domain" description="Phospholipid/glycerol acyltransferase" evidence="1">
    <location>
        <begin position="59"/>
        <end position="190"/>
    </location>
</feature>
<dbReference type="PIRSF" id="PIRSF016753">
    <property type="entry name" value="P_lipid/glycerol_ac_tran_prd"/>
    <property type="match status" value="1"/>
</dbReference>
<dbReference type="OrthoDB" id="7056876at2"/>
<dbReference type="STRING" id="1641165.XM38_27290"/>
<dbReference type="Proteomes" id="UP000191901">
    <property type="component" value="Chromosome"/>
</dbReference>
<evidence type="ECO:0000259" key="1">
    <source>
        <dbReference type="Pfam" id="PF01553"/>
    </source>
</evidence>
<dbReference type="PANTHER" id="PTHR22753">
    <property type="entry name" value="TRANSMEMBRANE PROTEIN 68"/>
    <property type="match status" value="1"/>
</dbReference>
<organism evidence="2 3">
    <name type="scientific">Halomicronema hongdechloris C2206</name>
    <dbReference type="NCBI Taxonomy" id="1641165"/>
    <lineage>
        <taxon>Bacteria</taxon>
        <taxon>Bacillati</taxon>
        <taxon>Cyanobacteriota</taxon>
        <taxon>Cyanophyceae</taxon>
        <taxon>Nodosilineales</taxon>
        <taxon>Nodosilineaceae</taxon>
        <taxon>Halomicronema</taxon>
    </lineage>
</organism>
<dbReference type="RefSeq" id="WP_080814250.1">
    <property type="nucleotide sequence ID" value="NZ_CP021983.2"/>
</dbReference>
<dbReference type="InterPro" id="IPR016676">
    <property type="entry name" value="P_lipid/glycerol_AcTrfase_prd"/>
</dbReference>
<protein>
    <recommendedName>
        <fullName evidence="1">Phospholipid/glycerol acyltransferase domain-containing protein</fullName>
    </recommendedName>
</protein>
<keyword evidence="3" id="KW-1185">Reference proteome</keyword>
<evidence type="ECO:0000313" key="3">
    <source>
        <dbReference type="Proteomes" id="UP000191901"/>
    </source>
</evidence>
<dbReference type="PANTHER" id="PTHR22753:SF14">
    <property type="entry name" value="MONOACYLGLYCEROL_DIACYLGLYCEROL O-ACYLTRANSFERASE"/>
    <property type="match status" value="1"/>
</dbReference>
<dbReference type="KEGG" id="hhg:XM38_016910"/>
<gene>
    <name evidence="2" type="ORF">XM38_016910</name>
</gene>
<dbReference type="EMBL" id="CP021983">
    <property type="protein sequence ID" value="ASC70745.1"/>
    <property type="molecule type" value="Genomic_DNA"/>
</dbReference>
<dbReference type="Pfam" id="PF01553">
    <property type="entry name" value="Acyltransferase"/>
    <property type="match status" value="1"/>
</dbReference>
<dbReference type="SUPFAM" id="SSF69593">
    <property type="entry name" value="Glycerol-3-phosphate (1)-acyltransferase"/>
    <property type="match status" value="1"/>
</dbReference>
<dbReference type="GO" id="GO:0016020">
    <property type="term" value="C:membrane"/>
    <property type="evidence" value="ECO:0007669"/>
    <property type="project" value="TreeGrafter"/>
</dbReference>
<dbReference type="InterPro" id="IPR002123">
    <property type="entry name" value="Plipid/glycerol_acylTrfase"/>
</dbReference>
<dbReference type="CDD" id="cd07987">
    <property type="entry name" value="LPLAT_MGAT-like"/>
    <property type="match status" value="1"/>
</dbReference>
<dbReference type="AlphaFoldDB" id="A0A1Z3HKD0"/>
<accession>A0A1Z3HKD0</accession>
<dbReference type="GO" id="GO:0016746">
    <property type="term" value="F:acyltransferase activity"/>
    <property type="evidence" value="ECO:0007669"/>
    <property type="project" value="InterPro"/>
</dbReference>
<proteinExistence type="predicted"/>
<sequence>MALDRDFLKAAATVVEQYVRARLAPADTLTGWSLDDRDPDTISALLPFYGWLYRHYFRVQTDGWQHIPETGNVLLIGSHNGGLAAPDTVMMAYDWLRRFGPDRPVYALMEPSIWRLLPGVARLATQVGTLQANSQLAVAALRRGASLLIYPGGLRDVFRPHSQRDRICFYHNTGFIKLALLEEVPIVPLISYGAHDTLIVLADLYPYLAQLHRWGLPWLFGLDPEVWPLYLGLPWGLSPGPLPNLPLPVPLHTRVCPPIIFERCGLAAAHDEAYIEACYHRVCETMQRQLDQLFAEHQPEG</sequence>
<name>A0A1Z3HKD0_9CYAN</name>
<reference evidence="2 3" key="1">
    <citation type="journal article" date="2016" name="Biochim. Biophys. Acta">
        <title>Characterization of red-shifted phycobilisomes isolated from the chlorophyll f-containing cyanobacterium Halomicronema hongdechloris.</title>
        <authorList>
            <person name="Li Y."/>
            <person name="Lin Y."/>
            <person name="Garvey C.J."/>
            <person name="Birch D."/>
            <person name="Corkery R.W."/>
            <person name="Loughlin P.C."/>
            <person name="Scheer H."/>
            <person name="Willows R.D."/>
            <person name="Chen M."/>
        </authorList>
    </citation>
    <scope>NUCLEOTIDE SEQUENCE [LARGE SCALE GENOMIC DNA]</scope>
    <source>
        <strain evidence="2 3">C2206</strain>
    </source>
</reference>
<evidence type="ECO:0000313" key="2">
    <source>
        <dbReference type="EMBL" id="ASC70745.1"/>
    </source>
</evidence>